<accession>A0A3M7HCT8</accession>
<dbReference type="SMART" id="SM00066">
    <property type="entry name" value="GAL4"/>
    <property type="match status" value="1"/>
</dbReference>
<evidence type="ECO:0000256" key="1">
    <source>
        <dbReference type="ARBA" id="ARBA00022723"/>
    </source>
</evidence>
<dbReference type="Pfam" id="PF00172">
    <property type="entry name" value="Zn_clus"/>
    <property type="match status" value="1"/>
</dbReference>
<dbReference type="CDD" id="cd00067">
    <property type="entry name" value="GAL4"/>
    <property type="match status" value="1"/>
</dbReference>
<feature type="region of interest" description="Disordered" evidence="3">
    <location>
        <begin position="1"/>
        <end position="22"/>
    </location>
</feature>
<dbReference type="SMART" id="SM00906">
    <property type="entry name" value="Fungal_trans"/>
    <property type="match status" value="1"/>
</dbReference>
<dbReference type="SUPFAM" id="SSF57701">
    <property type="entry name" value="Zn2/Cys6 DNA-binding domain"/>
    <property type="match status" value="1"/>
</dbReference>
<organism evidence="5 6">
    <name type="scientific">Hortaea werneckii</name>
    <name type="common">Black yeast</name>
    <name type="synonym">Cladosporium werneckii</name>
    <dbReference type="NCBI Taxonomy" id="91943"/>
    <lineage>
        <taxon>Eukaryota</taxon>
        <taxon>Fungi</taxon>
        <taxon>Dikarya</taxon>
        <taxon>Ascomycota</taxon>
        <taxon>Pezizomycotina</taxon>
        <taxon>Dothideomycetes</taxon>
        <taxon>Dothideomycetidae</taxon>
        <taxon>Mycosphaerellales</taxon>
        <taxon>Teratosphaeriaceae</taxon>
        <taxon>Hortaea</taxon>
    </lineage>
</organism>
<evidence type="ECO:0000256" key="2">
    <source>
        <dbReference type="ARBA" id="ARBA00023242"/>
    </source>
</evidence>
<dbReference type="AlphaFoldDB" id="A0A3M7HCT8"/>
<evidence type="ECO:0000259" key="4">
    <source>
        <dbReference type="PROSITE" id="PS50048"/>
    </source>
</evidence>
<dbReference type="VEuPathDB" id="FungiDB:BTJ68_09024"/>
<name>A0A3M7HCT8_HORWE</name>
<keyword evidence="2" id="KW-0539">Nucleus</keyword>
<gene>
    <name evidence="5" type="ORF">D0860_03638</name>
</gene>
<dbReference type="PANTHER" id="PTHR46910:SF17">
    <property type="entry name" value="SCFA-RELATED"/>
    <property type="match status" value="1"/>
</dbReference>
<dbReference type="GO" id="GO:0006351">
    <property type="term" value="P:DNA-templated transcription"/>
    <property type="evidence" value="ECO:0007669"/>
    <property type="project" value="InterPro"/>
</dbReference>
<dbReference type="EMBL" id="QWIS01000058">
    <property type="protein sequence ID" value="RMZ10977.1"/>
    <property type="molecule type" value="Genomic_DNA"/>
</dbReference>
<dbReference type="GO" id="GO:0003677">
    <property type="term" value="F:DNA binding"/>
    <property type="evidence" value="ECO:0007669"/>
    <property type="project" value="InterPro"/>
</dbReference>
<sequence>MFATWDTSTGGATEVRKETPRAKRKQVSRACDWCRLNRVKCNENEPCDNCAARGQHCVTGARQVRTVSSAANPPREIERLKGRIRQLEQAAATKTAAASPCQGDLPIASKNPLTQHPVLKAAPTSAAQAGIWIPTEAGDNGIYRSMSSIAATIHRSHAHLCSALQHPNLANPFQTALHSLTLEDPPKFGAHAVLDMPRHKEECYLQLFWQSYHLLLPMLNLDRFMEHYRSLWADEGGFRRHSALVDVVLALCIQYGECFARSQSNPGSSSSNQGTTGVGKSLLDRARDLLPSKDSASDISSVQCHLLAAIYLANDDMLDGAHESIVKAHRLALSLGLQHEPPARVLAQDEAARRYTWWSLVSLDTKISLDVGQPFLVNQAVSTCSMPATEKAADPSMPRNDILPVFGISPLEYYHHYVELVVLIRSAHEGFVTQCAEAMRRAGDSKFYENARVIGECADSLAHLITPIHQWVERVPDALKTPRAGSSRPFSTARSALDLGESTPSWLQRQRVMLELSYHTFLMLLHRPMIRFPTGTMGRIPVSSEHSVWSLNHAVMTTNIIHQVLTESDVLGFVQDATAFQWDAVVTMLAFALGHPFCPHTPSAHGALRKAISSFETLGTSNCVSALRRAESTRAVMASIESISTDLSTGSSTAPSLVTPIGSKDTSLQIDVVPHAVASAVSGNAERFGTPAFSFPSESAMDMSNFDLLNGLDYTLTDQDLDTSFMATLPMANGLQDPTDGN</sequence>
<evidence type="ECO:0000313" key="6">
    <source>
        <dbReference type="Proteomes" id="UP000280598"/>
    </source>
</evidence>
<feature type="domain" description="Zn(2)-C6 fungal-type" evidence="4">
    <location>
        <begin position="30"/>
        <end position="59"/>
    </location>
</feature>
<dbReference type="Pfam" id="PF04082">
    <property type="entry name" value="Fungal_trans"/>
    <property type="match status" value="1"/>
</dbReference>
<keyword evidence="1" id="KW-0479">Metal-binding</keyword>
<reference evidence="5 6" key="1">
    <citation type="journal article" date="2018" name="BMC Genomics">
        <title>Genomic evidence for intraspecific hybridization in a clonal and extremely halotolerant yeast.</title>
        <authorList>
            <person name="Gostincar C."/>
            <person name="Stajich J.E."/>
            <person name="Zupancic J."/>
            <person name="Zalar P."/>
            <person name="Gunde-Cimerman N."/>
        </authorList>
    </citation>
    <scope>NUCLEOTIDE SEQUENCE [LARGE SCALE GENOMIC DNA]</scope>
    <source>
        <strain evidence="5 6">EXF-562</strain>
    </source>
</reference>
<dbReference type="Gene3D" id="4.10.240.10">
    <property type="entry name" value="Zn(2)-C6 fungal-type DNA-binding domain"/>
    <property type="match status" value="1"/>
</dbReference>
<proteinExistence type="predicted"/>
<dbReference type="InterPro" id="IPR036864">
    <property type="entry name" value="Zn2-C6_fun-type_DNA-bd_sf"/>
</dbReference>
<dbReference type="InterPro" id="IPR050987">
    <property type="entry name" value="AtrR-like"/>
</dbReference>
<dbReference type="PANTHER" id="PTHR46910">
    <property type="entry name" value="TRANSCRIPTION FACTOR PDR1"/>
    <property type="match status" value="1"/>
</dbReference>
<evidence type="ECO:0000313" key="5">
    <source>
        <dbReference type="EMBL" id="RMZ10977.1"/>
    </source>
</evidence>
<evidence type="ECO:0000256" key="3">
    <source>
        <dbReference type="SAM" id="MobiDB-lite"/>
    </source>
</evidence>
<dbReference type="InterPro" id="IPR007219">
    <property type="entry name" value="XnlR_reg_dom"/>
</dbReference>
<feature type="compositionally biased region" description="Polar residues" evidence="3">
    <location>
        <begin position="1"/>
        <end position="11"/>
    </location>
</feature>
<protein>
    <recommendedName>
        <fullName evidence="4">Zn(2)-C6 fungal-type domain-containing protein</fullName>
    </recommendedName>
</protein>
<dbReference type="GO" id="GO:0008270">
    <property type="term" value="F:zinc ion binding"/>
    <property type="evidence" value="ECO:0007669"/>
    <property type="project" value="InterPro"/>
</dbReference>
<dbReference type="PROSITE" id="PS50048">
    <property type="entry name" value="ZN2_CY6_FUNGAL_2"/>
    <property type="match status" value="1"/>
</dbReference>
<dbReference type="PROSITE" id="PS00463">
    <property type="entry name" value="ZN2_CY6_FUNGAL_1"/>
    <property type="match status" value="1"/>
</dbReference>
<dbReference type="Proteomes" id="UP000280598">
    <property type="component" value="Unassembled WGS sequence"/>
</dbReference>
<dbReference type="GO" id="GO:0000981">
    <property type="term" value="F:DNA-binding transcription factor activity, RNA polymerase II-specific"/>
    <property type="evidence" value="ECO:0007669"/>
    <property type="project" value="InterPro"/>
</dbReference>
<dbReference type="CDD" id="cd12148">
    <property type="entry name" value="fungal_TF_MHR"/>
    <property type="match status" value="1"/>
</dbReference>
<comment type="caution">
    <text evidence="5">The sequence shown here is derived from an EMBL/GenBank/DDBJ whole genome shotgun (WGS) entry which is preliminary data.</text>
</comment>
<dbReference type="InterPro" id="IPR001138">
    <property type="entry name" value="Zn2Cys6_DnaBD"/>
</dbReference>